<name>K1XYF2_9BACT</name>
<gene>
    <name evidence="4" type="ORF">ACD_78C00146G0001</name>
</gene>
<proteinExistence type="predicted"/>
<dbReference type="EMBL" id="AMFJ01034146">
    <property type="protein sequence ID" value="EKD30132.1"/>
    <property type="molecule type" value="Genomic_DNA"/>
</dbReference>
<feature type="region of interest" description="Disordered" evidence="1">
    <location>
        <begin position="660"/>
        <end position="723"/>
    </location>
</feature>
<feature type="transmembrane region" description="Helical" evidence="2">
    <location>
        <begin position="245"/>
        <end position="265"/>
    </location>
</feature>
<reference evidence="4" key="1">
    <citation type="journal article" date="2012" name="Science">
        <title>Fermentation, hydrogen, and sulfur metabolism in multiple uncultivated bacterial phyla.</title>
        <authorList>
            <person name="Wrighton K.C."/>
            <person name="Thomas B.C."/>
            <person name="Sharon I."/>
            <person name="Miller C.S."/>
            <person name="Castelle C.J."/>
            <person name="VerBerkmoes N.C."/>
            <person name="Wilkins M.J."/>
            <person name="Hettich R.L."/>
            <person name="Lipton M.S."/>
            <person name="Williams K.H."/>
            <person name="Long P.E."/>
            <person name="Banfield J.F."/>
        </authorList>
    </citation>
    <scope>NUCLEOTIDE SEQUENCE [LARGE SCALE GENOMIC DNA]</scope>
</reference>
<evidence type="ECO:0000313" key="4">
    <source>
        <dbReference type="EMBL" id="EKD30132.1"/>
    </source>
</evidence>
<feature type="domain" description="FecR protein" evidence="3">
    <location>
        <begin position="332"/>
        <end position="424"/>
    </location>
</feature>
<dbReference type="Pfam" id="PF04773">
    <property type="entry name" value="FecR"/>
    <property type="match status" value="1"/>
</dbReference>
<keyword evidence="2" id="KW-0472">Membrane</keyword>
<evidence type="ECO:0000259" key="3">
    <source>
        <dbReference type="Pfam" id="PF04773"/>
    </source>
</evidence>
<dbReference type="AlphaFoldDB" id="K1XYF2"/>
<evidence type="ECO:0000256" key="1">
    <source>
        <dbReference type="SAM" id="MobiDB-lite"/>
    </source>
</evidence>
<protein>
    <recommendedName>
        <fullName evidence="3">FecR protein domain-containing protein</fullName>
    </recommendedName>
</protein>
<feature type="transmembrane region" description="Helical" evidence="2">
    <location>
        <begin position="22"/>
        <end position="42"/>
    </location>
</feature>
<dbReference type="PANTHER" id="PTHR38731">
    <property type="entry name" value="LIPL45-RELATED LIPOPROTEIN-RELATED"/>
    <property type="match status" value="1"/>
</dbReference>
<accession>K1XYF2</accession>
<sequence>MREADEGISFWVNRYLTNGVDAVLSVLNISDVIIIDIFAICCDRKRLYGTIREIIPKPKFGDDISVIFRIDRSPCRSRIRIERENSLFSDGRISHLRSNDDVFVFLQSICENICIHRQIRKDNIYPDRFGATFFETIDCFGKDGLREIEYSNIRLLKSIKRLIIDFNDDDGIRAFSIIFLIEKRGIETQLNRSAQNKIEKQRRYDAHKKNNANIFCIFPNVHIILEKRNIYFDYIRTMENSKRNIMILVGIGLILIASIIAFISFRTGGNNTYQYSVNTGSGDLEVSATGTVKTDTVSMLAYVSELSGNVKKTSVQGAYFLKKSGEVLTIGDVLRTGDDGMATVTFSDNSVIRLNTNSEISFQKLTKDDTVLELKNGEIWARVLKPLYDTSFFTINTGDLSTGVRGTSLSITTRKGKTQLEVVDSFAETEEKRGVTVRYKDPKTSQPIEERIQPKKRLILNTGEIQTILKQDFKADEIYASNFKRQSTQKDIILMDHLQKTSSGSKNLSEKVSGELAITLPKWTEIQKFFAEGAIRIQIASMTGTVSPEDIILGTKKEVYVTSVRFEAEQAINLLQQEATPATQKIIEEKKSSIRKELEKTIEGVIKAQDIDPLLNLESDTILRDDGKESAYLSGTILLDISDKQMKNIIETRIEEKKRQKDTKLQEILKPVSTETTKTGAFIPSPVPKTSTPKPQPLPIKPKISLPIPLPRPSVSGEIRSLP</sequence>
<feature type="non-terminal residue" evidence="4">
    <location>
        <position position="723"/>
    </location>
</feature>
<evidence type="ECO:0000256" key="2">
    <source>
        <dbReference type="SAM" id="Phobius"/>
    </source>
</evidence>
<comment type="caution">
    <text evidence="4">The sequence shown here is derived from an EMBL/GenBank/DDBJ whole genome shotgun (WGS) entry which is preliminary data.</text>
</comment>
<dbReference type="InterPro" id="IPR006860">
    <property type="entry name" value="FecR"/>
</dbReference>
<keyword evidence="2" id="KW-1133">Transmembrane helix</keyword>
<dbReference type="Gene3D" id="2.60.120.1440">
    <property type="match status" value="1"/>
</dbReference>
<keyword evidence="2" id="KW-0812">Transmembrane</keyword>
<organism evidence="4">
    <name type="scientific">uncultured bacterium</name>
    <name type="common">gcode 4</name>
    <dbReference type="NCBI Taxonomy" id="1234023"/>
    <lineage>
        <taxon>Bacteria</taxon>
        <taxon>environmental samples</taxon>
    </lineage>
</organism>